<evidence type="ECO:0000256" key="2">
    <source>
        <dbReference type="SAM" id="Phobius"/>
    </source>
</evidence>
<name>A0A9I9EHP3_CUCME</name>
<sequence length="126" mass="14431">MKDEASSMATNAMEKNRAPPSPHPRLLLRQIVFDASSALPRLLLRQFVYDSTQPTSSVLRLLISFFSSDLLVRQRYASSLFLFQLSISIAIVTDSYWPFGFVYRMSYVNVANIHLLYYEQGWAAQS</sequence>
<feature type="transmembrane region" description="Helical" evidence="2">
    <location>
        <begin position="80"/>
        <end position="99"/>
    </location>
</feature>
<keyword evidence="2" id="KW-0472">Membrane</keyword>
<accession>A0A9I9EHP3</accession>
<reference evidence="3" key="1">
    <citation type="submission" date="2023-03" db="UniProtKB">
        <authorList>
            <consortium name="EnsemblPlants"/>
        </authorList>
    </citation>
    <scope>IDENTIFICATION</scope>
</reference>
<keyword evidence="2" id="KW-0812">Transmembrane</keyword>
<organism evidence="3">
    <name type="scientific">Cucumis melo</name>
    <name type="common">Muskmelon</name>
    <dbReference type="NCBI Taxonomy" id="3656"/>
    <lineage>
        <taxon>Eukaryota</taxon>
        <taxon>Viridiplantae</taxon>
        <taxon>Streptophyta</taxon>
        <taxon>Embryophyta</taxon>
        <taxon>Tracheophyta</taxon>
        <taxon>Spermatophyta</taxon>
        <taxon>Magnoliopsida</taxon>
        <taxon>eudicotyledons</taxon>
        <taxon>Gunneridae</taxon>
        <taxon>Pentapetalae</taxon>
        <taxon>rosids</taxon>
        <taxon>fabids</taxon>
        <taxon>Cucurbitales</taxon>
        <taxon>Cucurbitaceae</taxon>
        <taxon>Benincaseae</taxon>
        <taxon>Cucumis</taxon>
    </lineage>
</organism>
<keyword evidence="2" id="KW-1133">Transmembrane helix</keyword>
<dbReference type="AlphaFoldDB" id="A0A9I9EHP3"/>
<dbReference type="EnsemblPlants" id="MELO3C033908.2.1">
    <property type="protein sequence ID" value="MELO3C033908.2.1"/>
    <property type="gene ID" value="MELO3C033908.2"/>
</dbReference>
<protein>
    <submittedName>
        <fullName evidence="3">Uncharacterized protein</fullName>
    </submittedName>
</protein>
<proteinExistence type="predicted"/>
<dbReference type="Gramene" id="MELO3C033908.2.1">
    <property type="protein sequence ID" value="MELO3C033908.2.1"/>
    <property type="gene ID" value="MELO3C033908.2"/>
</dbReference>
<evidence type="ECO:0000313" key="3">
    <source>
        <dbReference type="EnsemblPlants" id="MELO3C033908.2.1"/>
    </source>
</evidence>
<evidence type="ECO:0000256" key="1">
    <source>
        <dbReference type="SAM" id="MobiDB-lite"/>
    </source>
</evidence>
<feature type="region of interest" description="Disordered" evidence="1">
    <location>
        <begin position="1"/>
        <end position="23"/>
    </location>
</feature>